<feature type="binding site" evidence="9">
    <location>
        <position position="163"/>
    </location>
    <ligand>
        <name>1-deoxy-D-xylulose 5-phosphate</name>
        <dbReference type="ChEBI" id="CHEBI:57792"/>
    </ligand>
</feature>
<feature type="domain" description="DXP reductoisomerase C-terminal" evidence="12">
    <location>
        <begin position="274"/>
        <end position="391"/>
    </location>
</feature>
<dbReference type="InterPro" id="IPR013512">
    <property type="entry name" value="DXP_reductoisomerase_N"/>
</dbReference>
<evidence type="ECO:0000256" key="8">
    <source>
        <dbReference type="ARBA" id="ARBA00048543"/>
    </source>
</evidence>
<evidence type="ECO:0000259" key="12">
    <source>
        <dbReference type="Pfam" id="PF13288"/>
    </source>
</evidence>
<feature type="binding site" evidence="9">
    <location>
        <position position="13"/>
    </location>
    <ligand>
        <name>NADPH</name>
        <dbReference type="ChEBI" id="CHEBI:57783"/>
    </ligand>
</feature>
<comment type="pathway">
    <text evidence="1 9">Isoprenoid biosynthesis; isopentenyl diphosphate biosynthesis via DXP pathway; isopentenyl diphosphate from 1-deoxy-D-xylulose 5-phosphate: step 1/6.</text>
</comment>
<dbReference type="GO" id="GO:0070402">
    <property type="term" value="F:NADPH binding"/>
    <property type="evidence" value="ECO:0007669"/>
    <property type="project" value="InterPro"/>
</dbReference>
<evidence type="ECO:0000256" key="5">
    <source>
        <dbReference type="ARBA" id="ARBA00023002"/>
    </source>
</evidence>
<dbReference type="UniPathway" id="UPA00056">
    <property type="reaction ID" value="UER00092"/>
</dbReference>
<comment type="caution">
    <text evidence="13">The sequence shown here is derived from an EMBL/GenBank/DDBJ whole genome shotgun (WGS) entry which is preliminary data.</text>
</comment>
<evidence type="ECO:0000313" key="14">
    <source>
        <dbReference type="Proteomes" id="UP000249915"/>
    </source>
</evidence>
<dbReference type="InterPro" id="IPR036169">
    <property type="entry name" value="DXPR_C_sf"/>
</dbReference>
<dbReference type="InterPro" id="IPR003821">
    <property type="entry name" value="DXP_reductoisomerase"/>
</dbReference>
<evidence type="ECO:0000256" key="6">
    <source>
        <dbReference type="ARBA" id="ARBA00023211"/>
    </source>
</evidence>
<feature type="binding site" evidence="9">
    <location>
        <position position="211"/>
    </location>
    <ligand>
        <name>1-deoxy-D-xylulose 5-phosphate</name>
        <dbReference type="ChEBI" id="CHEBI:57792"/>
    </ligand>
</feature>
<feature type="binding site" evidence="9">
    <location>
        <position position="217"/>
    </location>
    <ligand>
        <name>NADPH</name>
        <dbReference type="ChEBI" id="CHEBI:57783"/>
    </ligand>
</feature>
<feature type="binding site" evidence="9">
    <location>
        <position position="224"/>
    </location>
    <ligand>
        <name>1-deoxy-D-xylulose 5-phosphate</name>
        <dbReference type="ChEBI" id="CHEBI:57792"/>
    </ligand>
</feature>
<dbReference type="SUPFAM" id="SSF55347">
    <property type="entry name" value="Glyceraldehyde-3-phosphate dehydrogenase-like, C-terminal domain"/>
    <property type="match status" value="1"/>
</dbReference>
<evidence type="ECO:0000256" key="7">
    <source>
        <dbReference type="ARBA" id="ARBA00023229"/>
    </source>
</evidence>
<evidence type="ECO:0000256" key="2">
    <source>
        <dbReference type="ARBA" id="ARBA00006825"/>
    </source>
</evidence>
<feature type="binding site" evidence="9">
    <location>
        <position position="16"/>
    </location>
    <ligand>
        <name>NADPH</name>
        <dbReference type="ChEBI" id="CHEBI:57783"/>
    </ligand>
</feature>
<gene>
    <name evidence="9" type="primary">dxr</name>
    <name evidence="13" type="ORF">BAY60_11885</name>
</gene>
<dbReference type="Pfam" id="PF08436">
    <property type="entry name" value="DXP_redisom_C"/>
    <property type="match status" value="1"/>
</dbReference>
<dbReference type="Proteomes" id="UP000249915">
    <property type="component" value="Unassembled WGS sequence"/>
</dbReference>
<feature type="binding site" evidence="9">
    <location>
        <position position="233"/>
    </location>
    <ligand>
        <name>1-deoxy-D-xylulose 5-phosphate</name>
        <dbReference type="ChEBI" id="CHEBI:57792"/>
    </ligand>
</feature>
<evidence type="ECO:0000256" key="3">
    <source>
        <dbReference type="ARBA" id="ARBA00022723"/>
    </source>
</evidence>
<feature type="domain" description="1-deoxy-D-xylulose 5-phosphate reductoisomerase N-terminal" evidence="10">
    <location>
        <begin position="7"/>
        <end position="146"/>
    </location>
</feature>
<feature type="binding site" evidence="9">
    <location>
        <position position="39"/>
    </location>
    <ligand>
        <name>NADPH</name>
        <dbReference type="ChEBI" id="CHEBI:57783"/>
    </ligand>
</feature>
<dbReference type="NCBIfam" id="TIGR00243">
    <property type="entry name" value="Dxr"/>
    <property type="match status" value="1"/>
</dbReference>
<protein>
    <recommendedName>
        <fullName evidence="9">1-deoxy-D-xylulose 5-phosphate reductoisomerase</fullName>
        <shortName evidence="9">DXP reductoisomerase</shortName>
        <ecNumber evidence="9">1.1.1.267</ecNumber>
    </recommendedName>
    <alternativeName>
        <fullName evidence="9">1-deoxyxylulose-5-phosphate reductoisomerase</fullName>
    </alternativeName>
    <alternativeName>
        <fullName evidence="9">2-C-methyl-D-erythritol 4-phosphate synthase</fullName>
    </alternativeName>
</protein>
<dbReference type="AlphaFoldDB" id="A0A2V4AZJ3"/>
<dbReference type="Pfam" id="PF02670">
    <property type="entry name" value="DXP_reductoisom"/>
    <property type="match status" value="1"/>
</dbReference>
<evidence type="ECO:0000259" key="11">
    <source>
        <dbReference type="Pfam" id="PF08436"/>
    </source>
</evidence>
<feature type="binding site" evidence="9">
    <location>
        <position position="139"/>
    </location>
    <ligand>
        <name>1-deoxy-D-xylulose 5-phosphate</name>
        <dbReference type="ChEBI" id="CHEBI:57792"/>
    </ligand>
</feature>
<dbReference type="PANTHER" id="PTHR30525:SF0">
    <property type="entry name" value="1-DEOXY-D-XYLULOSE 5-PHOSPHATE REDUCTOISOMERASE, CHLOROPLASTIC"/>
    <property type="match status" value="1"/>
</dbReference>
<feature type="binding site" evidence="9">
    <location>
        <position position="162"/>
    </location>
    <ligand>
        <name>Mn(2+)</name>
        <dbReference type="ChEBI" id="CHEBI:29035"/>
    </ligand>
</feature>
<feature type="binding site" evidence="9">
    <location>
        <position position="188"/>
    </location>
    <ligand>
        <name>1-deoxy-D-xylulose 5-phosphate</name>
        <dbReference type="ChEBI" id="CHEBI:57792"/>
    </ligand>
</feature>
<dbReference type="OrthoDB" id="9806546at2"/>
<keyword evidence="3 9" id="KW-0479">Metal-binding</keyword>
<name>A0A2V4AZJ3_9PSEU</name>
<organism evidence="13 14">
    <name type="scientific">Prauserella muralis</name>
    <dbReference type="NCBI Taxonomy" id="588067"/>
    <lineage>
        <taxon>Bacteria</taxon>
        <taxon>Bacillati</taxon>
        <taxon>Actinomycetota</taxon>
        <taxon>Actinomycetes</taxon>
        <taxon>Pseudonocardiales</taxon>
        <taxon>Pseudonocardiaceae</taxon>
        <taxon>Prauserella</taxon>
    </lineage>
</organism>
<dbReference type="PIRSF" id="PIRSF006205">
    <property type="entry name" value="Dxp_reductismrs"/>
    <property type="match status" value="1"/>
</dbReference>
<feature type="domain" description="1-deoxy-D-xylulose 5-phosphate reductoisomerase C-terminal" evidence="11">
    <location>
        <begin position="158"/>
        <end position="241"/>
    </location>
</feature>
<dbReference type="Pfam" id="PF13288">
    <property type="entry name" value="DXPR_C"/>
    <property type="match status" value="1"/>
</dbReference>
<feature type="binding site" evidence="9">
    <location>
        <position position="230"/>
    </location>
    <ligand>
        <name>1-deoxy-D-xylulose 5-phosphate</name>
        <dbReference type="ChEBI" id="CHEBI:57792"/>
    </ligand>
</feature>
<keyword evidence="6 9" id="KW-0464">Manganese</keyword>
<comment type="function">
    <text evidence="9">Catalyzes the NADPH-dependent rearrangement and reduction of 1-deoxy-D-xylulose-5-phosphate (DXP) to 2-C-methyl-D-erythritol 4-phosphate (MEP).</text>
</comment>
<comment type="catalytic activity">
    <reaction evidence="8">
        <text>2-C-methyl-D-erythritol 4-phosphate + NADP(+) = 1-deoxy-D-xylulose 5-phosphate + NADPH + H(+)</text>
        <dbReference type="Rhea" id="RHEA:13717"/>
        <dbReference type="ChEBI" id="CHEBI:15378"/>
        <dbReference type="ChEBI" id="CHEBI:57783"/>
        <dbReference type="ChEBI" id="CHEBI:57792"/>
        <dbReference type="ChEBI" id="CHEBI:58262"/>
        <dbReference type="ChEBI" id="CHEBI:58349"/>
        <dbReference type="EC" id="1.1.1.267"/>
    </reaction>
    <physiologicalReaction direction="right-to-left" evidence="8">
        <dbReference type="Rhea" id="RHEA:13719"/>
    </physiologicalReaction>
</comment>
<comment type="caution">
    <text evidence="9">Lacks conserved residue(s) required for the propagation of feature annotation.</text>
</comment>
<reference evidence="13 14" key="1">
    <citation type="submission" date="2016-07" db="EMBL/GenBank/DDBJ databases">
        <title>Draft genome sequence of Prauserella muralis DSM 45305, isolated from a mould-covered wall in an indoor environment.</title>
        <authorList>
            <person name="Ruckert C."/>
            <person name="Albersmeier A."/>
            <person name="Jiang C.-L."/>
            <person name="Jiang Y."/>
            <person name="Kalinowski J."/>
            <person name="Schneider O."/>
            <person name="Winkler A."/>
            <person name="Zotchev S.B."/>
        </authorList>
    </citation>
    <scope>NUCLEOTIDE SEQUENCE [LARGE SCALE GENOMIC DNA]</scope>
    <source>
        <strain evidence="13 14">DSM 45305</strain>
    </source>
</reference>
<sequence>MSSPRTVLVLGSTGSIGTQALDVAGRNPGLFRIAGLAAGGSDPQALAAQVLAFQVEAVAVTKPTAVEDLQLALYAEAQRRGYAQGRFRLPRIFAGADAVVELIDAVPADVVLNGMPGSQGLAPTLAALRTGASLALANKESLIAGGPLVLAAARPGQLVPVDSEHSALAQALRGGRADEVDRLVLTASGGPFRGRTREQMANVTVDDALAHPTWAMGPLVTINSATLVNKGLELIEAHLLFGIPCERIDVVVHPQSIVHSMVTFVDGSTIAQASPPDMRLPIALALHWPARVPGAAPACRWDEASAWTFEPLDNAAFPAVELARHAGAEGGCLPAVFNAANEQLVAAFLAQNASFTSIVDTVSSVVEAADEWRREPRDVEDVFAAEEWARERALAIGSGGK</sequence>
<dbReference type="GO" id="GO:0051484">
    <property type="term" value="P:isopentenyl diphosphate biosynthetic process, methylerythritol 4-phosphate pathway involved in terpenoid biosynthetic process"/>
    <property type="evidence" value="ECO:0007669"/>
    <property type="project" value="UniProtKB-ARBA"/>
</dbReference>
<comment type="cofactor">
    <cofactor evidence="9">
        <name>Mg(2+)</name>
        <dbReference type="ChEBI" id="CHEBI:18420"/>
    </cofactor>
    <cofactor evidence="9">
        <name>Mn(2+)</name>
        <dbReference type="ChEBI" id="CHEBI:29035"/>
    </cofactor>
</comment>
<dbReference type="InterPro" id="IPR026877">
    <property type="entry name" value="DXPR_C"/>
</dbReference>
<comment type="similarity">
    <text evidence="2 9">Belongs to the DXR family.</text>
</comment>
<evidence type="ECO:0000313" key="13">
    <source>
        <dbReference type="EMBL" id="PXY27163.1"/>
    </source>
</evidence>
<feature type="binding site" evidence="9">
    <location>
        <position position="15"/>
    </location>
    <ligand>
        <name>NADPH</name>
        <dbReference type="ChEBI" id="CHEBI:57783"/>
    </ligand>
</feature>
<dbReference type="FunFam" id="3.40.50.720:FF:000045">
    <property type="entry name" value="1-deoxy-D-xylulose 5-phosphate reductoisomerase"/>
    <property type="match status" value="1"/>
</dbReference>
<dbReference type="Gene3D" id="1.10.1740.10">
    <property type="match status" value="1"/>
</dbReference>
<evidence type="ECO:0000256" key="9">
    <source>
        <dbReference type="HAMAP-Rule" id="MF_00183"/>
    </source>
</evidence>
<dbReference type="Gene3D" id="3.40.50.720">
    <property type="entry name" value="NAD(P)-binding Rossmann-like Domain"/>
    <property type="match status" value="1"/>
</dbReference>
<feature type="binding site" evidence="9">
    <location>
        <position position="233"/>
    </location>
    <ligand>
        <name>Mn(2+)</name>
        <dbReference type="ChEBI" id="CHEBI:29035"/>
    </ligand>
</feature>
<dbReference type="InterPro" id="IPR036291">
    <property type="entry name" value="NAD(P)-bd_dom_sf"/>
</dbReference>
<feature type="binding site" evidence="9">
    <location>
        <position position="138"/>
    </location>
    <ligand>
        <name>NADPH</name>
        <dbReference type="ChEBI" id="CHEBI:57783"/>
    </ligand>
</feature>
<dbReference type="SUPFAM" id="SSF69055">
    <property type="entry name" value="1-deoxy-D-xylulose-5-phosphate reductoisomerase, C-terminal domain"/>
    <property type="match status" value="1"/>
</dbReference>
<feature type="binding site" evidence="9">
    <location>
        <position position="164"/>
    </location>
    <ligand>
        <name>1-deoxy-D-xylulose 5-phosphate</name>
        <dbReference type="ChEBI" id="CHEBI:57792"/>
    </ligand>
</feature>
<dbReference type="GO" id="GO:0030145">
    <property type="term" value="F:manganese ion binding"/>
    <property type="evidence" value="ECO:0007669"/>
    <property type="project" value="TreeGrafter"/>
</dbReference>
<dbReference type="PANTHER" id="PTHR30525">
    <property type="entry name" value="1-DEOXY-D-XYLULOSE 5-PHOSPHATE REDUCTOISOMERASE"/>
    <property type="match status" value="1"/>
</dbReference>
<feature type="binding site" evidence="9">
    <location>
        <position position="229"/>
    </location>
    <ligand>
        <name>1-deoxy-D-xylulose 5-phosphate</name>
        <dbReference type="ChEBI" id="CHEBI:57792"/>
    </ligand>
</feature>
<evidence type="ECO:0000259" key="10">
    <source>
        <dbReference type="Pfam" id="PF02670"/>
    </source>
</evidence>
<evidence type="ECO:0000256" key="1">
    <source>
        <dbReference type="ARBA" id="ARBA00005094"/>
    </source>
</evidence>
<evidence type="ECO:0000256" key="4">
    <source>
        <dbReference type="ARBA" id="ARBA00022857"/>
    </source>
</evidence>
<dbReference type="EMBL" id="MASW01000002">
    <property type="protein sequence ID" value="PXY27163.1"/>
    <property type="molecule type" value="Genomic_DNA"/>
</dbReference>
<keyword evidence="7 9" id="KW-0414">Isoprene biosynthesis</keyword>
<keyword evidence="14" id="KW-1185">Reference proteome</keyword>
<keyword evidence="5 9" id="KW-0560">Oxidoreductase</keyword>
<dbReference type="EC" id="1.1.1.267" evidence="9"/>
<feature type="binding site" evidence="9">
    <location>
        <position position="140"/>
    </location>
    <ligand>
        <name>NADPH</name>
        <dbReference type="ChEBI" id="CHEBI:57783"/>
    </ligand>
</feature>
<dbReference type="GO" id="GO:0030604">
    <property type="term" value="F:1-deoxy-D-xylulose-5-phosphate reductoisomerase activity"/>
    <property type="evidence" value="ECO:0007669"/>
    <property type="project" value="UniProtKB-UniRule"/>
</dbReference>
<dbReference type="HAMAP" id="MF_00183">
    <property type="entry name" value="DXP_reductoisom"/>
    <property type="match status" value="1"/>
</dbReference>
<dbReference type="GO" id="GO:0016853">
    <property type="term" value="F:isomerase activity"/>
    <property type="evidence" value="ECO:0007669"/>
    <property type="project" value="UniProtKB-KW"/>
</dbReference>
<dbReference type="SUPFAM" id="SSF51735">
    <property type="entry name" value="NAD(P)-binding Rossmann-fold domains"/>
    <property type="match status" value="1"/>
</dbReference>
<feature type="binding site" evidence="9">
    <location>
        <position position="164"/>
    </location>
    <ligand>
        <name>Mn(2+)</name>
        <dbReference type="ChEBI" id="CHEBI:29035"/>
    </ligand>
</feature>
<keyword evidence="4 9" id="KW-0521">NADP</keyword>
<keyword evidence="13" id="KW-0413">Isomerase</keyword>
<dbReference type="RefSeq" id="WP_112281166.1">
    <property type="nucleotide sequence ID" value="NZ_MASW01000002.1"/>
</dbReference>
<dbReference type="InterPro" id="IPR013644">
    <property type="entry name" value="DXP_reductoisomerase_C"/>
</dbReference>
<keyword evidence="9" id="KW-0460">Magnesium</keyword>
<feature type="binding site" evidence="9">
    <location>
        <position position="14"/>
    </location>
    <ligand>
        <name>NADPH</name>
        <dbReference type="ChEBI" id="CHEBI:57783"/>
    </ligand>
</feature>
<accession>A0A2V4AZJ3</accession>
<proteinExistence type="inferred from homology"/>